<evidence type="ECO:0000256" key="3">
    <source>
        <dbReference type="SAM" id="MobiDB-lite"/>
    </source>
</evidence>
<keyword evidence="1 2" id="KW-0371">Homeobox</keyword>
<dbReference type="SMART" id="SM00389">
    <property type="entry name" value="HOX"/>
    <property type="match status" value="1"/>
</dbReference>
<comment type="caution">
    <text evidence="5">The sequence shown here is derived from an EMBL/GenBank/DDBJ whole genome shotgun (WGS) entry which is preliminary data.</text>
</comment>
<reference evidence="5" key="1">
    <citation type="submission" date="2021-01" db="EMBL/GenBank/DDBJ databases">
        <authorList>
            <person name="Kaushik A."/>
        </authorList>
    </citation>
    <scope>NUCLEOTIDE SEQUENCE</scope>
    <source>
        <strain evidence="5">AG2-2IIIB</strain>
    </source>
</reference>
<dbReference type="CDD" id="cd00086">
    <property type="entry name" value="homeodomain"/>
    <property type="match status" value="1"/>
</dbReference>
<sequence>MSEPSFLEVAASIRDTIHHNLGLPPQFVTRSNNTSSVEQLAGQQPTQHPQIDFAQHAASWKLPENVVSDIMSLMPKESGKHQEVAEQAYFRLIHELQLRCDGATMTSLAAHASMARDAIYGRSVNDLLGAIQQLAIGADADEGSVSGVDDEDDSATSSSEEEEDDDDLEGAELEDAEDDENTPMKPGEEVPPLETKYLPIFEALHERGKVLTKPEKTYLVNLTGMTYRQITIWFQNRRRGELKEDMNARLQTYALSTHSDQSSDLSEDDVLEKKLSMAQPSDTTFNIRSWRLASAVASGDLAPAFPPSPTKVGFTDTSIPRPDMDDSDSDLSDSDDDLDRSDNGARVPSLTTSSTAFDSSSDRGPATIGSASSSQAIPGMSTGPVVVVGKTSLPEQSATFARPVKQLPSRRTTPPATQQPRRLEHSQQAPAYNFNFTAPPVNTNPPKQLVSVPPAQPPQFVTSNERGLTVEMGTTPPKSTITLQSSSSTTPVANPSHAVSPSSPVLPNGSPNLAPSPSPSGNSGSSPRPAVKPLPRRTGCAPRPRPPPRVGSIATSTAVPGSARSSVVLAPVVLPPSSNPSLAGTTLGALLRPNIPPPNIPPELEERLSAMAGRMGVGATGNGQRRNPSTDITGLNRPRPTFNPGPPSLPGARMPPGLPRGSSPKA</sequence>
<dbReference type="GO" id="GO:0005634">
    <property type="term" value="C:nucleus"/>
    <property type="evidence" value="ECO:0007669"/>
    <property type="project" value="UniProtKB-SubCell"/>
</dbReference>
<feature type="region of interest" description="Disordered" evidence="3">
    <location>
        <begin position="615"/>
        <end position="666"/>
    </location>
</feature>
<dbReference type="AlphaFoldDB" id="A0A8H3DUX6"/>
<feature type="compositionally biased region" description="Polar residues" evidence="3">
    <location>
        <begin position="409"/>
        <end position="446"/>
    </location>
</feature>
<feature type="compositionally biased region" description="Low complexity" evidence="3">
    <location>
        <begin position="507"/>
        <end position="529"/>
    </location>
</feature>
<dbReference type="Pfam" id="PF00046">
    <property type="entry name" value="Homeodomain"/>
    <property type="match status" value="1"/>
</dbReference>
<accession>A0A8H3DUX6</accession>
<dbReference type="InterPro" id="IPR001356">
    <property type="entry name" value="HD"/>
</dbReference>
<dbReference type="InterPro" id="IPR009057">
    <property type="entry name" value="Homeodomain-like_sf"/>
</dbReference>
<feature type="compositionally biased region" description="Acidic residues" evidence="3">
    <location>
        <begin position="325"/>
        <end position="339"/>
    </location>
</feature>
<keyword evidence="1 2" id="KW-0539">Nucleus</keyword>
<evidence type="ECO:0000256" key="1">
    <source>
        <dbReference type="PROSITE-ProRule" id="PRU00108"/>
    </source>
</evidence>
<feature type="region of interest" description="Disordered" evidence="3">
    <location>
        <begin position="397"/>
        <end position="563"/>
    </location>
</feature>
<dbReference type="Proteomes" id="UP000663843">
    <property type="component" value="Unassembled WGS sequence"/>
</dbReference>
<feature type="region of interest" description="Disordered" evidence="3">
    <location>
        <begin position="174"/>
        <end position="193"/>
    </location>
</feature>
<keyword evidence="1 2" id="KW-0238">DNA-binding</keyword>
<organism evidence="5 6">
    <name type="scientific">Rhizoctonia solani</name>
    <dbReference type="NCBI Taxonomy" id="456999"/>
    <lineage>
        <taxon>Eukaryota</taxon>
        <taxon>Fungi</taxon>
        <taxon>Dikarya</taxon>
        <taxon>Basidiomycota</taxon>
        <taxon>Agaricomycotina</taxon>
        <taxon>Agaricomycetes</taxon>
        <taxon>Cantharellales</taxon>
        <taxon>Ceratobasidiaceae</taxon>
        <taxon>Rhizoctonia</taxon>
    </lineage>
</organism>
<protein>
    <recommendedName>
        <fullName evidence="4">Homeobox domain-containing protein</fullName>
    </recommendedName>
</protein>
<feature type="compositionally biased region" description="Polar residues" evidence="3">
    <location>
        <begin position="622"/>
        <end position="633"/>
    </location>
</feature>
<dbReference type="PROSITE" id="PS50071">
    <property type="entry name" value="HOMEOBOX_2"/>
    <property type="match status" value="1"/>
</dbReference>
<feature type="compositionally biased region" description="Acidic residues" evidence="3">
    <location>
        <begin position="148"/>
        <end position="169"/>
    </location>
</feature>
<gene>
    <name evidence="5" type="ORF">RDB_LOCUS192916</name>
</gene>
<feature type="compositionally biased region" description="Polar residues" evidence="3">
    <location>
        <begin position="491"/>
        <end position="505"/>
    </location>
</feature>
<proteinExistence type="predicted"/>
<feature type="domain" description="Homeobox" evidence="4">
    <location>
        <begin position="201"/>
        <end position="244"/>
    </location>
</feature>
<comment type="subcellular location">
    <subcellularLocation>
        <location evidence="1 2">Nucleus</location>
    </subcellularLocation>
</comment>
<dbReference type="EMBL" id="CAJMWT010009626">
    <property type="protein sequence ID" value="CAE6539125.1"/>
    <property type="molecule type" value="Genomic_DNA"/>
</dbReference>
<evidence type="ECO:0000259" key="4">
    <source>
        <dbReference type="PROSITE" id="PS50071"/>
    </source>
</evidence>
<evidence type="ECO:0000256" key="2">
    <source>
        <dbReference type="RuleBase" id="RU000682"/>
    </source>
</evidence>
<feature type="compositionally biased region" description="Low complexity" evidence="3">
    <location>
        <begin position="349"/>
        <end position="359"/>
    </location>
</feature>
<dbReference type="SUPFAM" id="SSF46689">
    <property type="entry name" value="Homeodomain-like"/>
    <property type="match status" value="1"/>
</dbReference>
<evidence type="ECO:0000313" key="5">
    <source>
        <dbReference type="EMBL" id="CAE6539125.1"/>
    </source>
</evidence>
<feature type="DNA-binding region" description="Homeobox" evidence="1">
    <location>
        <begin position="203"/>
        <end position="245"/>
    </location>
</feature>
<dbReference type="GO" id="GO:0003677">
    <property type="term" value="F:DNA binding"/>
    <property type="evidence" value="ECO:0007669"/>
    <property type="project" value="UniProtKB-UniRule"/>
</dbReference>
<dbReference type="Gene3D" id="1.10.10.60">
    <property type="entry name" value="Homeodomain-like"/>
    <property type="match status" value="1"/>
</dbReference>
<name>A0A8H3DUX6_9AGAM</name>
<evidence type="ECO:0000313" key="6">
    <source>
        <dbReference type="Proteomes" id="UP000663843"/>
    </source>
</evidence>
<feature type="region of interest" description="Disordered" evidence="3">
    <location>
        <begin position="141"/>
        <end position="169"/>
    </location>
</feature>
<feature type="compositionally biased region" description="Low complexity" evidence="3">
    <location>
        <begin position="479"/>
        <end position="490"/>
    </location>
</feature>
<feature type="region of interest" description="Disordered" evidence="3">
    <location>
        <begin position="302"/>
        <end position="380"/>
    </location>
</feature>